<dbReference type="EMBL" id="JAEHJZ010000010">
    <property type="protein sequence ID" value="MBJ7880228.1"/>
    <property type="molecule type" value="Genomic_DNA"/>
</dbReference>
<dbReference type="RefSeq" id="WP_199598058.1">
    <property type="nucleotide sequence ID" value="NZ_JAEHJZ010000010.1"/>
</dbReference>
<protein>
    <submittedName>
        <fullName evidence="3">DUF2157 domain-containing protein</fullName>
    </submittedName>
</protein>
<dbReference type="Proteomes" id="UP000662373">
    <property type="component" value="Unassembled WGS sequence"/>
</dbReference>
<evidence type="ECO:0000259" key="2">
    <source>
        <dbReference type="Pfam" id="PF09925"/>
    </source>
</evidence>
<feature type="transmembrane region" description="Helical" evidence="1">
    <location>
        <begin position="41"/>
        <end position="62"/>
    </location>
</feature>
<keyword evidence="1" id="KW-0472">Membrane</keyword>
<evidence type="ECO:0000256" key="1">
    <source>
        <dbReference type="SAM" id="Phobius"/>
    </source>
</evidence>
<accession>A0A934NHU2</accession>
<feature type="transmembrane region" description="Helical" evidence="1">
    <location>
        <begin position="74"/>
        <end position="93"/>
    </location>
</feature>
<dbReference type="Pfam" id="PF09925">
    <property type="entry name" value="DUF2157"/>
    <property type="match status" value="1"/>
</dbReference>
<sequence>MKSKFVDELPDLIKHQVISEETALRIKSHYESKQSDAPNRLFTVFGVLGALLVSLGIILILAHNWDHFSRSLKTMLAFLPLLIGQVLVGYTILKRKSATWRQATGTFLFFAVGSSIALVSQIYNIPGDLSVYVLTWVVLCMPLVYLLKSNAVAILYLVFSTFYAASLGYDGLGQVPCGISFSLVYCFRTI</sequence>
<feature type="domain" description="DUF2157" evidence="2">
    <location>
        <begin position="12"/>
        <end position="152"/>
    </location>
</feature>
<feature type="transmembrane region" description="Helical" evidence="1">
    <location>
        <begin position="154"/>
        <end position="172"/>
    </location>
</feature>
<keyword evidence="4" id="KW-1185">Reference proteome</keyword>
<gene>
    <name evidence="3" type="ORF">JEM65_06120</name>
</gene>
<keyword evidence="1" id="KW-0812">Transmembrane</keyword>
<feature type="transmembrane region" description="Helical" evidence="1">
    <location>
        <begin position="105"/>
        <end position="123"/>
    </location>
</feature>
<comment type="caution">
    <text evidence="3">The sequence shown here is derived from an EMBL/GenBank/DDBJ whole genome shotgun (WGS) entry which is preliminary data.</text>
</comment>
<evidence type="ECO:0000313" key="4">
    <source>
        <dbReference type="Proteomes" id="UP000662373"/>
    </source>
</evidence>
<name>A0A934NHU2_9FLAO</name>
<organism evidence="3 4">
    <name type="scientific">Gelidibacter salicanalis</name>
    <dbReference type="NCBI Taxonomy" id="291193"/>
    <lineage>
        <taxon>Bacteria</taxon>
        <taxon>Pseudomonadati</taxon>
        <taxon>Bacteroidota</taxon>
        <taxon>Flavobacteriia</taxon>
        <taxon>Flavobacteriales</taxon>
        <taxon>Flavobacteriaceae</taxon>
        <taxon>Gelidibacter</taxon>
    </lineage>
</organism>
<dbReference type="AlphaFoldDB" id="A0A934NHU2"/>
<feature type="transmembrane region" description="Helical" evidence="1">
    <location>
        <begin position="129"/>
        <end position="147"/>
    </location>
</feature>
<dbReference type="InterPro" id="IPR018677">
    <property type="entry name" value="DUF2157"/>
</dbReference>
<evidence type="ECO:0000313" key="3">
    <source>
        <dbReference type="EMBL" id="MBJ7880228.1"/>
    </source>
</evidence>
<proteinExistence type="predicted"/>
<keyword evidence="1" id="KW-1133">Transmembrane helix</keyword>
<reference evidence="3 4" key="1">
    <citation type="submission" date="2020-09" db="EMBL/GenBank/DDBJ databases">
        <title>Draft genome of Gelidibacter salicanalis PAMC21136.</title>
        <authorList>
            <person name="Park H."/>
        </authorList>
    </citation>
    <scope>NUCLEOTIDE SEQUENCE [LARGE SCALE GENOMIC DNA]</scope>
    <source>
        <strain evidence="3 4">PAMC21136</strain>
    </source>
</reference>